<dbReference type="Pfam" id="PF02358">
    <property type="entry name" value="Trehalose_PPase"/>
    <property type="match status" value="1"/>
</dbReference>
<dbReference type="SUPFAM" id="SSF53756">
    <property type="entry name" value="UDP-Glycosyltransferase/glycogen phosphorylase"/>
    <property type="match status" value="1"/>
</dbReference>
<keyword evidence="6" id="KW-1185">Reference proteome</keyword>
<evidence type="ECO:0000256" key="1">
    <source>
        <dbReference type="ARBA" id="ARBA00004496"/>
    </source>
</evidence>
<dbReference type="GO" id="GO:0005992">
    <property type="term" value="P:trehalose biosynthetic process"/>
    <property type="evidence" value="ECO:0007669"/>
    <property type="project" value="InterPro"/>
</dbReference>
<evidence type="ECO:0000313" key="5">
    <source>
        <dbReference type="EMBL" id="QID87053.1"/>
    </source>
</evidence>
<evidence type="ECO:0000313" key="6">
    <source>
        <dbReference type="Proteomes" id="UP000501346"/>
    </source>
</evidence>
<feature type="region of interest" description="Disordered" evidence="4">
    <location>
        <begin position="21"/>
        <end position="73"/>
    </location>
</feature>
<dbReference type="GO" id="GO:0003825">
    <property type="term" value="F:alpha,alpha-trehalose-phosphate synthase (UDP-forming) activity"/>
    <property type="evidence" value="ECO:0007669"/>
    <property type="project" value="TreeGrafter"/>
</dbReference>
<dbReference type="GO" id="GO:0004805">
    <property type="term" value="F:trehalose-phosphatase activity"/>
    <property type="evidence" value="ECO:0007669"/>
    <property type="project" value="TreeGrafter"/>
</dbReference>
<name>A0A6C1EE11_SACPS</name>
<dbReference type="PANTHER" id="PTHR10788">
    <property type="entry name" value="TREHALOSE-6-PHOSPHATE SYNTHASE"/>
    <property type="match status" value="1"/>
</dbReference>
<dbReference type="FunFam" id="3.40.50.2000:FF:000036">
    <property type="entry name" value="Alpha,alpha-trehalose-phosphate synthase subunit Tps2"/>
    <property type="match status" value="1"/>
</dbReference>
<dbReference type="GO" id="GO:0005946">
    <property type="term" value="C:alpha,alpha-trehalose-phosphate synthase complex (UDP-forming)"/>
    <property type="evidence" value="ECO:0007669"/>
    <property type="project" value="TreeGrafter"/>
</dbReference>
<dbReference type="Pfam" id="PF00982">
    <property type="entry name" value="Glyco_transf_20"/>
    <property type="match status" value="1"/>
</dbReference>
<dbReference type="GO" id="GO:0030234">
    <property type="term" value="F:enzyme regulator activity"/>
    <property type="evidence" value="ECO:0007669"/>
    <property type="project" value="UniProtKB-ARBA"/>
</dbReference>
<dbReference type="Proteomes" id="UP000501346">
    <property type="component" value="Chromosome SeXIII-ScXIII"/>
</dbReference>
<feature type="compositionally biased region" description="Polar residues" evidence="4">
    <location>
        <begin position="45"/>
        <end position="55"/>
    </location>
</feature>
<reference evidence="5 6" key="1">
    <citation type="journal article" date="2019" name="BMC Genomics">
        <title>Chromosome level assembly and comparative genome analysis confirm lager-brewing yeasts originated from a single hybridization.</title>
        <authorList>
            <person name="Salazar A.N."/>
            <person name="Gorter de Vries A.R."/>
            <person name="van den Broek M."/>
            <person name="Brouwers N."/>
            <person name="de la Torre Cortes P."/>
            <person name="Kuijpers N.G.A."/>
            <person name="Daran J.G."/>
            <person name="Abeel T."/>
        </authorList>
    </citation>
    <scope>NUCLEOTIDE SEQUENCE [LARGE SCALE GENOMIC DNA]</scope>
    <source>
        <strain evidence="5 6">CBS 1483</strain>
    </source>
</reference>
<dbReference type="Gene3D" id="3.40.50.2000">
    <property type="entry name" value="Glycogen Phosphorylase B"/>
    <property type="match status" value="2"/>
</dbReference>
<dbReference type="InterPro" id="IPR036412">
    <property type="entry name" value="HAD-like_sf"/>
</dbReference>
<dbReference type="PANTHER" id="PTHR10788:SF15">
    <property type="entry name" value="TREHALOSE SYNTHASE COMPLEX REGULATORY SUBUNIT TPS3-RELATED"/>
    <property type="match status" value="1"/>
</dbReference>
<feature type="compositionally biased region" description="Low complexity" evidence="4">
    <location>
        <begin position="224"/>
        <end position="239"/>
    </location>
</feature>
<dbReference type="OrthoDB" id="755951at2759"/>
<dbReference type="CDD" id="cd03788">
    <property type="entry name" value="GT20_TPS"/>
    <property type="match status" value="1"/>
</dbReference>
<dbReference type="InterPro" id="IPR003337">
    <property type="entry name" value="Trehalose_PPase"/>
</dbReference>
<gene>
    <name evidence="5" type="primary">TSL1_2</name>
    <name evidence="5" type="ORF">GRS66_009709</name>
</gene>
<dbReference type="AlphaFoldDB" id="A0A6C1EE11"/>
<protein>
    <submittedName>
        <fullName evidence="5">Trehalose 6-phosphate synthase/phosphatase complex subunit</fullName>
    </submittedName>
</protein>
<dbReference type="InterPro" id="IPR001830">
    <property type="entry name" value="Glyco_trans_20"/>
</dbReference>
<feature type="region of interest" description="Disordered" evidence="4">
    <location>
        <begin position="1001"/>
        <end position="1029"/>
    </location>
</feature>
<feature type="region of interest" description="Disordered" evidence="4">
    <location>
        <begin position="275"/>
        <end position="297"/>
    </location>
</feature>
<dbReference type="GO" id="GO:0005829">
    <property type="term" value="C:cytosol"/>
    <property type="evidence" value="ECO:0007669"/>
    <property type="project" value="TreeGrafter"/>
</dbReference>
<feature type="compositionally biased region" description="Polar residues" evidence="4">
    <location>
        <begin position="207"/>
        <end position="218"/>
    </location>
</feature>
<organism evidence="5 6">
    <name type="scientific">Saccharomyces pastorianus</name>
    <name type="common">Lager yeast</name>
    <name type="synonym">Saccharomyces cerevisiae x Saccharomyces eubayanus</name>
    <dbReference type="NCBI Taxonomy" id="27292"/>
    <lineage>
        <taxon>Eukaryota</taxon>
        <taxon>Fungi</taxon>
        <taxon>Dikarya</taxon>
        <taxon>Ascomycota</taxon>
        <taxon>Saccharomycotina</taxon>
        <taxon>Saccharomycetes</taxon>
        <taxon>Saccharomycetales</taxon>
        <taxon>Saccharomycetaceae</taxon>
        <taxon>Saccharomyces</taxon>
    </lineage>
</organism>
<dbReference type="FunFam" id="3.40.50.2000:FF:000099">
    <property type="entry name" value="Alpha,alpha-trehalose phosphate synthase subunit, putative"/>
    <property type="match status" value="1"/>
</dbReference>
<evidence type="ECO:0000256" key="2">
    <source>
        <dbReference type="ARBA" id="ARBA00022490"/>
    </source>
</evidence>
<accession>A0A6C1EE11</accession>
<keyword evidence="3" id="KW-0597">Phosphoprotein</keyword>
<evidence type="ECO:0000256" key="4">
    <source>
        <dbReference type="SAM" id="MobiDB-lite"/>
    </source>
</evidence>
<evidence type="ECO:0000256" key="3">
    <source>
        <dbReference type="ARBA" id="ARBA00022553"/>
    </source>
</evidence>
<feature type="region of interest" description="Disordered" evidence="4">
    <location>
        <begin position="188"/>
        <end position="239"/>
    </location>
</feature>
<sequence length="1102" mass="123081">MALIVASLFLPYQPQFELDTSLPENSQVDPSLVNVHSKGSDQQHRALSNNHSQESLVAPAPEQGVPPAISRSATRSPISFNRASSTNTANLDDLVSSDVFLENLTANATTSHTPTSKTMLKPRNNGSVEQFFSSSSNVPSDRIASPIQFQQDSGSRIASPIQQQDPTANLLKNVNKSLLVHSLLNNTSQTSLDKPHNHIVTPKSRAGNKSASAASSLVNKAKQAPASASSSSSSAAPPSIKRISPHLAAAAAAAAAKQRPILAKQPSNLKYSELADISSSETSSQHNESDPEELTGVPDEEYVSDLEMDDAKQDYKVPKFGGYSNKSQLKKYSLLRSTQELFSRLPWSIVPSIKGNGAMKNAINTAVLENIIAHHHVKWVGTVGIPTDEVPENILGKISDSLRDDYDSYSVLTDDVTFKAAYKNYCKQILWPTLHYQIPDNPNSKAFEDHSWKFYKHMNQQFADAIVKIYKEGDTIWVHDYHLMLVPQMIRDVLPSAKIGFTLHVSFPSSEVFRCLAQREKILEGLTGADFVGFQTKEYARHFLQTSNRLLMADVVHDEELKYNGRVVSVKFTPVGIDAFDLQSQLKDEHVIQWRHLIRERWQNKKLIVCRDQFDRIRGIHKKLLAYEKFLADNPQYVEQLTMIQICIGNSKDVELERQIMLVVDRINSLSTNISISQPVVFLHQDLDFSQYLALSSEADLFVVSSLREGMNLTCHEYIVCSEDKNSALLLSEFTGSASLLNDGAILINPWDTKNFASSIRKGLEMPFDERRPQWKKLMKDIINNDSTNWIKSSLQDIHFSWKFNQEGSKIFKLNTKNLSDDYQSSKKRMFVFNIAEPPTSRMISILNDMTSKGNIVYIMNSFPKAILENLYSRVQNLGLIAENGAYVSLNGVWYNIVDQIDWRNDVAKILKDKVERLPGSYYKINDSMIKFHTENAEDQDRVASVIGEAITHINTVFDHRGIHAYVYKNVVSVQQTGLSLSAAQFLFRFYNSASDPLDTSSGQITNIHSPSHSQSDSLDQEQQAPPASPTVSLNHIDFACVSGSSSPVLEPLFKLVNDEASDGQVKVGHAIVYGDATSTYAKEHVNGLNELFTIFSRIIEN</sequence>
<keyword evidence="2" id="KW-0963">Cytoplasm</keyword>
<proteinExistence type="predicted"/>
<dbReference type="EMBL" id="CP049010">
    <property type="protein sequence ID" value="QID87053.1"/>
    <property type="molecule type" value="Genomic_DNA"/>
</dbReference>
<dbReference type="SUPFAM" id="SSF56784">
    <property type="entry name" value="HAD-like"/>
    <property type="match status" value="1"/>
</dbReference>
<comment type="subcellular location">
    <subcellularLocation>
        <location evidence="1">Cytoplasm</location>
    </subcellularLocation>
</comment>